<dbReference type="InterPro" id="IPR036513">
    <property type="entry name" value="STAS_dom_sf"/>
</dbReference>
<evidence type="ECO:0000259" key="1">
    <source>
        <dbReference type="PROSITE" id="PS50801"/>
    </source>
</evidence>
<dbReference type="Pfam" id="PF13466">
    <property type="entry name" value="STAS_2"/>
    <property type="match status" value="1"/>
</dbReference>
<dbReference type="SUPFAM" id="SSF52091">
    <property type="entry name" value="SpoIIaa-like"/>
    <property type="match status" value="1"/>
</dbReference>
<dbReference type="PROSITE" id="PS50801">
    <property type="entry name" value="STAS"/>
    <property type="match status" value="1"/>
</dbReference>
<evidence type="ECO:0000313" key="3">
    <source>
        <dbReference type="Proteomes" id="UP000028681"/>
    </source>
</evidence>
<dbReference type="Proteomes" id="UP000028681">
    <property type="component" value="Chromosome"/>
</dbReference>
<name>A0A076LLE4_9GAMM</name>
<proteinExistence type="predicted"/>
<evidence type="ECO:0000313" key="2">
    <source>
        <dbReference type="EMBL" id="AIJ08711.1"/>
    </source>
</evidence>
<dbReference type="PANTHER" id="PTHR35849:SF1">
    <property type="entry name" value="INTERMEMBRANE PHOSPHOLIPID TRANSPORT SYSTEM BINDING PROTEIN MLAB"/>
    <property type="match status" value="1"/>
</dbReference>
<dbReference type="InterPro" id="IPR052746">
    <property type="entry name" value="MlaB_ABC_Transporter"/>
</dbReference>
<dbReference type="NCBIfam" id="NF033618">
    <property type="entry name" value="mlaB_1"/>
    <property type="match status" value="1"/>
</dbReference>
<dbReference type="AlphaFoldDB" id="A0A076LLE4"/>
<dbReference type="RefSeq" id="WP_034162787.1">
    <property type="nucleotide sequence ID" value="NZ_CP006664.1"/>
</dbReference>
<gene>
    <name evidence="2" type="ORF">ETEE_2268</name>
</gene>
<dbReference type="InterPro" id="IPR049743">
    <property type="entry name" value="MlaB"/>
</dbReference>
<dbReference type="Gene3D" id="3.30.750.24">
    <property type="entry name" value="STAS domain"/>
    <property type="match status" value="1"/>
</dbReference>
<dbReference type="InterPro" id="IPR058548">
    <property type="entry name" value="MlaB-like_STAS"/>
</dbReference>
<accession>A0A076LLE4</accession>
<dbReference type="EMBL" id="CP006664">
    <property type="protein sequence ID" value="AIJ08711.1"/>
    <property type="molecule type" value="Genomic_DNA"/>
</dbReference>
<feature type="domain" description="STAS" evidence="1">
    <location>
        <begin position="16"/>
        <end position="104"/>
    </location>
</feature>
<sequence length="104" mass="11358">MTAGGELRWRRVDATLYLQGTLECDSLDALWQQRQTLLTGIACVDISELSRVDSAGLALLLHVQNLSPEAPIPLRGVSERLRTLITLYNLQDIVLCAAPSANLA</sequence>
<protein>
    <submittedName>
        <fullName evidence="2">Anti-sigma B factor antagonist</fullName>
    </submittedName>
</protein>
<dbReference type="GeneID" id="33939860"/>
<organism evidence="2 3">
    <name type="scientific">Edwardsiella anguillarum ET080813</name>
    <dbReference type="NCBI Taxonomy" id="667120"/>
    <lineage>
        <taxon>Bacteria</taxon>
        <taxon>Pseudomonadati</taxon>
        <taxon>Pseudomonadota</taxon>
        <taxon>Gammaproteobacteria</taxon>
        <taxon>Enterobacterales</taxon>
        <taxon>Hafniaceae</taxon>
        <taxon>Edwardsiella</taxon>
    </lineage>
</organism>
<dbReference type="InterPro" id="IPR002645">
    <property type="entry name" value="STAS_dom"/>
</dbReference>
<dbReference type="HOGENOM" id="CLU_115403_13_4_6"/>
<reference evidence="2 3" key="1">
    <citation type="journal article" date="2012" name="PLoS ONE">
        <title>Edwardsiella comparative phylogenomics reveal the new intra/inter-species taxonomic relationships, virulence evolution and niche adaptation mechanisms.</title>
        <authorList>
            <person name="Yang M."/>
            <person name="Lv Y."/>
            <person name="Xiao J."/>
            <person name="Wu H."/>
            <person name="Zheng H."/>
            <person name="Liu Q."/>
            <person name="Zhang Y."/>
            <person name="Wang Q."/>
        </authorList>
    </citation>
    <scope>NUCLEOTIDE SEQUENCE [LARGE SCALE GENOMIC DNA]</scope>
    <source>
        <strain evidence="3">080813</strain>
    </source>
</reference>
<dbReference type="PANTHER" id="PTHR35849">
    <property type="entry name" value="BLR2341 PROTEIN"/>
    <property type="match status" value="1"/>
</dbReference>
<dbReference type="KEGG" id="ete:ETEE_2268"/>